<dbReference type="Proteomes" id="UP000677515">
    <property type="component" value="Chromosome"/>
</dbReference>
<evidence type="ECO:0000313" key="3">
    <source>
        <dbReference type="Proteomes" id="UP000677515"/>
    </source>
</evidence>
<evidence type="ECO:0000259" key="1">
    <source>
        <dbReference type="Pfam" id="PF04765"/>
    </source>
</evidence>
<dbReference type="Pfam" id="PF04765">
    <property type="entry name" value="TOD1_MUCI70"/>
    <property type="match status" value="1"/>
</dbReference>
<reference evidence="2 3" key="1">
    <citation type="submission" date="2021-01" db="EMBL/GenBank/DDBJ databases">
        <title>Complete genome sequence of Erwinia rhapontici MAFF 311153.</title>
        <authorList>
            <person name="Morohoshi T."/>
            <person name="Someya N."/>
        </authorList>
    </citation>
    <scope>NUCLEOTIDE SEQUENCE [LARGE SCALE GENOMIC DNA]</scope>
    <source>
        <strain evidence="2 3">MAFF 311153</strain>
    </source>
</reference>
<dbReference type="InterPro" id="IPR006852">
    <property type="entry name" value="TOD1_MUCI70"/>
</dbReference>
<evidence type="ECO:0000313" key="2">
    <source>
        <dbReference type="EMBL" id="BCQ35691.1"/>
    </source>
</evidence>
<feature type="domain" description="TOD1/MUCI70 glycosyltransferase-like" evidence="1">
    <location>
        <begin position="5"/>
        <end position="197"/>
    </location>
</feature>
<dbReference type="RefSeq" id="WP_227534783.1">
    <property type="nucleotide sequence ID" value="NZ_AP024329.1"/>
</dbReference>
<keyword evidence="3" id="KW-1185">Reference proteome</keyword>
<organism evidence="2 3">
    <name type="scientific">Erwinia rhapontici</name>
    <name type="common">Pectobacterium rhapontici</name>
    <dbReference type="NCBI Taxonomy" id="55212"/>
    <lineage>
        <taxon>Bacteria</taxon>
        <taxon>Pseudomonadati</taxon>
        <taxon>Pseudomonadota</taxon>
        <taxon>Gammaproteobacteria</taxon>
        <taxon>Enterobacterales</taxon>
        <taxon>Erwiniaceae</taxon>
        <taxon>Erwinia</taxon>
    </lineage>
</organism>
<accession>A0ABM7N2S3</accession>
<protein>
    <recommendedName>
        <fullName evidence="1">TOD1/MUCI70 glycosyltransferase-like domain-containing protein</fullName>
    </recommendedName>
</protein>
<dbReference type="InterPro" id="IPR048354">
    <property type="entry name" value="TOD1_MUCI70_glycTrfase_dom"/>
</dbReference>
<sequence>MNKRVVYTAIFGDYDDLLEPDYVDSSIDYICFTNNKSLKSSHWIVKYVDNFNGVTDNARLNRIYKFMPHRFLSDYDESLYIDGNIKIAGKNLSNAFDFALKNKMISIPPHAERECIYEESLACLRLGKGEPDRIKKQMQFYKNEGFPEKYGLYENNIIFRKHGCEKIKTIMEEWLEMITKFSSRDQLSLCYLFWKSNIPCEAFLWGPKFSGKFFKIKFHNTEKKLPLLKKIILYLLINAKRNIFYSSLCSVLIFMIKIKKHFQ</sequence>
<dbReference type="PANTHER" id="PTHR12956">
    <property type="entry name" value="ALKALINE CERAMIDASE-RELATED"/>
    <property type="match status" value="1"/>
</dbReference>
<dbReference type="EMBL" id="AP024329">
    <property type="protein sequence ID" value="BCQ35691.1"/>
    <property type="molecule type" value="Genomic_DNA"/>
</dbReference>
<gene>
    <name evidence="2" type="ORF">ERHA53_30340</name>
</gene>
<proteinExistence type="predicted"/>
<dbReference type="GeneID" id="99867320"/>
<dbReference type="PANTHER" id="PTHR12956:SF17">
    <property type="entry name" value="OS01G0749100 PROTEIN"/>
    <property type="match status" value="1"/>
</dbReference>
<name>A0ABM7N2S3_ERWRD</name>